<feature type="signal peptide" evidence="1">
    <location>
        <begin position="1"/>
        <end position="27"/>
    </location>
</feature>
<evidence type="ECO:0000313" key="2">
    <source>
        <dbReference type="EMBL" id="MBB3985111.1"/>
    </source>
</evidence>
<dbReference type="RefSeq" id="WP_183964362.1">
    <property type="nucleotide sequence ID" value="NZ_BAABBZ010000059.1"/>
</dbReference>
<sequence length="80" mass="8570">MSAKSLTALVAATAMVASLSMPTPAAALNQKERNVVGGVVLGVLGTLAVQEAKRPKEKRYYVCNSPYRTYRNGQLVTVCR</sequence>
<reference evidence="2 3" key="1">
    <citation type="submission" date="2020-08" db="EMBL/GenBank/DDBJ databases">
        <title>Genomic Encyclopedia of Type Strains, Phase IV (KMG-IV): sequencing the most valuable type-strain genomes for metagenomic binning, comparative biology and taxonomic classification.</title>
        <authorList>
            <person name="Goeker M."/>
        </authorList>
    </citation>
    <scope>NUCLEOTIDE SEQUENCE [LARGE SCALE GENOMIC DNA]</scope>
    <source>
        <strain evidence="2 3">DSM 102235</strain>
    </source>
</reference>
<dbReference type="AlphaFoldDB" id="A0A7W6GR74"/>
<evidence type="ECO:0000256" key="1">
    <source>
        <dbReference type="SAM" id="SignalP"/>
    </source>
</evidence>
<organism evidence="2 3">
    <name type="scientific">Sagittula marina</name>
    <dbReference type="NCBI Taxonomy" id="943940"/>
    <lineage>
        <taxon>Bacteria</taxon>
        <taxon>Pseudomonadati</taxon>
        <taxon>Pseudomonadota</taxon>
        <taxon>Alphaproteobacteria</taxon>
        <taxon>Rhodobacterales</taxon>
        <taxon>Roseobacteraceae</taxon>
        <taxon>Sagittula</taxon>
    </lineage>
</organism>
<feature type="chain" id="PRO_5031506834" evidence="1">
    <location>
        <begin position="28"/>
        <end position="80"/>
    </location>
</feature>
<protein>
    <submittedName>
        <fullName evidence="2">Uncharacterized protein</fullName>
    </submittedName>
</protein>
<keyword evidence="3" id="KW-1185">Reference proteome</keyword>
<keyword evidence="1" id="KW-0732">Signal</keyword>
<accession>A0A7W6GR74</accession>
<comment type="caution">
    <text evidence="2">The sequence shown here is derived from an EMBL/GenBank/DDBJ whole genome shotgun (WGS) entry which is preliminary data.</text>
</comment>
<proteinExistence type="predicted"/>
<dbReference type="EMBL" id="JACIEJ010000003">
    <property type="protein sequence ID" value="MBB3985111.1"/>
    <property type="molecule type" value="Genomic_DNA"/>
</dbReference>
<dbReference type="Proteomes" id="UP000541426">
    <property type="component" value="Unassembled WGS sequence"/>
</dbReference>
<gene>
    <name evidence="2" type="ORF">GGQ68_001440</name>
</gene>
<name>A0A7W6GR74_9RHOB</name>
<evidence type="ECO:0000313" key="3">
    <source>
        <dbReference type="Proteomes" id="UP000541426"/>
    </source>
</evidence>